<feature type="compositionally biased region" description="Low complexity" evidence="4">
    <location>
        <begin position="537"/>
        <end position="551"/>
    </location>
</feature>
<dbReference type="OrthoDB" id="421121at2759"/>
<dbReference type="Proteomes" id="UP000007014">
    <property type="component" value="Chromosome 1"/>
</dbReference>
<dbReference type="InterPro" id="IPR019734">
    <property type="entry name" value="TPR_rpt"/>
</dbReference>
<sequence length="551" mass="60505">MIAFLPSSHGCRTFSSIRWSRSGAQRRVRAVVTCSRGSVSPAQAPGEPSQNSDEAAVRDRESAWRPVACSSGQLVTNCSSLVPACTVGAAATELAFPGALTAPGARLSRSTQRQNGFRTEPASCSERSMEISCAAGRAPATTPLSYRRAQRATCRGRVGRPQEAPNASVYEFRAGQSVKTAELAPCDSDVVDPKITTLVDAEHRTEQAALNETHPRLRQIPRPTHCVPRRAFLSIAIALGVASLGKPLASVAAAAAAAAPASSSAEPATTRIPGDVRILFSRAQRLEDEGEFQEALKIYASVVDREPGLVWAYANRANLYSRLGQYDQALADYTQAIRLLCKTVSGNESTGDERLTDADAPCLERELWVLYLNRATVYRTLRRHQEALRDMNRALSIRPYEPLLLVNRAMVYVDLAKYDAALLDYQRAVERRPGDVQPFWVDYALTLFQRGRDTDALGIMRRVASKPSFAQSDEVKAAYAVLLYDRGMLSDAEGLWGALQRPRRFQDENFLRNERHWPPRAIEVALRYHPQRGRQKTSSSSAATSLAPSTD</sequence>
<dbReference type="Pfam" id="PF13181">
    <property type="entry name" value="TPR_8"/>
    <property type="match status" value="1"/>
</dbReference>
<dbReference type="Gene3D" id="1.25.40.10">
    <property type="entry name" value="Tetratricopeptide repeat domain"/>
    <property type="match status" value="2"/>
</dbReference>
<evidence type="ECO:0000256" key="1">
    <source>
        <dbReference type="ARBA" id="ARBA00022737"/>
    </source>
</evidence>
<keyword evidence="1" id="KW-0677">Repeat</keyword>
<evidence type="ECO:0000256" key="3">
    <source>
        <dbReference type="PROSITE-ProRule" id="PRU00339"/>
    </source>
</evidence>
<dbReference type="InterPro" id="IPR050498">
    <property type="entry name" value="Ycf3"/>
</dbReference>
<dbReference type="KEGG" id="cme:CYME_CMA046C"/>
<dbReference type="SMART" id="SM00028">
    <property type="entry name" value="TPR"/>
    <property type="match status" value="4"/>
</dbReference>
<dbReference type="GeneID" id="16992197"/>
<dbReference type="Gramene" id="CMA046CT">
    <property type="protein sequence ID" value="CMA046CT"/>
    <property type="gene ID" value="CMA046C"/>
</dbReference>
<protein>
    <submittedName>
        <fullName evidence="5">Uncharacterized protein</fullName>
    </submittedName>
</protein>
<proteinExistence type="predicted"/>
<gene>
    <name evidence="5" type="ORF">CYME_CMA046C</name>
</gene>
<dbReference type="PANTHER" id="PTHR44858:SF1">
    <property type="entry name" value="UDP-N-ACETYLGLUCOSAMINE--PEPTIDE N-ACETYLGLUCOSAMINYLTRANSFERASE SPINDLY-RELATED"/>
    <property type="match status" value="1"/>
</dbReference>
<feature type="region of interest" description="Disordered" evidence="4">
    <location>
        <begin position="529"/>
        <end position="551"/>
    </location>
</feature>
<dbReference type="STRING" id="280699.M1V9U6"/>
<keyword evidence="6" id="KW-1185">Reference proteome</keyword>
<dbReference type="eggNOG" id="KOG1124">
    <property type="taxonomic scope" value="Eukaryota"/>
</dbReference>
<evidence type="ECO:0000256" key="2">
    <source>
        <dbReference type="ARBA" id="ARBA00022803"/>
    </source>
</evidence>
<dbReference type="InterPro" id="IPR011990">
    <property type="entry name" value="TPR-like_helical_dom_sf"/>
</dbReference>
<feature type="repeat" description="TPR" evidence="3">
    <location>
        <begin position="368"/>
        <end position="401"/>
    </location>
</feature>
<dbReference type="SUPFAM" id="SSF48452">
    <property type="entry name" value="TPR-like"/>
    <property type="match status" value="1"/>
</dbReference>
<dbReference type="AlphaFoldDB" id="M1V9U6"/>
<evidence type="ECO:0000256" key="4">
    <source>
        <dbReference type="SAM" id="MobiDB-lite"/>
    </source>
</evidence>
<accession>M1V9U6</accession>
<dbReference type="GO" id="GO:0046813">
    <property type="term" value="P:receptor-mediated virion attachment to host cell"/>
    <property type="evidence" value="ECO:0007669"/>
    <property type="project" value="TreeGrafter"/>
</dbReference>
<reference evidence="5 6" key="1">
    <citation type="journal article" date="2004" name="Nature">
        <title>Genome sequence of the ultrasmall unicellular red alga Cyanidioschyzon merolae 10D.</title>
        <authorList>
            <person name="Matsuzaki M."/>
            <person name="Misumi O."/>
            <person name="Shin-i T."/>
            <person name="Maruyama S."/>
            <person name="Takahara M."/>
            <person name="Miyagishima S."/>
            <person name="Mori T."/>
            <person name="Nishida K."/>
            <person name="Yagisawa F."/>
            <person name="Nishida K."/>
            <person name="Yoshida Y."/>
            <person name="Nishimura Y."/>
            <person name="Nakao S."/>
            <person name="Kobayashi T."/>
            <person name="Momoyama Y."/>
            <person name="Higashiyama T."/>
            <person name="Minoda A."/>
            <person name="Sano M."/>
            <person name="Nomoto H."/>
            <person name="Oishi K."/>
            <person name="Hayashi H."/>
            <person name="Ohta F."/>
            <person name="Nishizaka S."/>
            <person name="Haga S."/>
            <person name="Miura S."/>
            <person name="Morishita T."/>
            <person name="Kabeya Y."/>
            <person name="Terasawa K."/>
            <person name="Suzuki Y."/>
            <person name="Ishii Y."/>
            <person name="Asakawa S."/>
            <person name="Takano H."/>
            <person name="Ohta N."/>
            <person name="Kuroiwa H."/>
            <person name="Tanaka K."/>
            <person name="Shimizu N."/>
            <person name="Sugano S."/>
            <person name="Sato N."/>
            <person name="Nozaki H."/>
            <person name="Ogasawara N."/>
            <person name="Kohara Y."/>
            <person name="Kuroiwa T."/>
        </authorList>
    </citation>
    <scope>NUCLEOTIDE SEQUENCE [LARGE SCALE GENOMIC DNA]</scope>
    <source>
        <strain evidence="5 6">10D</strain>
    </source>
</reference>
<dbReference type="PROSITE" id="PS50293">
    <property type="entry name" value="TPR_REGION"/>
    <property type="match status" value="1"/>
</dbReference>
<feature type="repeat" description="TPR" evidence="3">
    <location>
        <begin position="310"/>
        <end position="343"/>
    </location>
</feature>
<dbReference type="EMBL" id="AP006483">
    <property type="protein sequence ID" value="BAM78762.1"/>
    <property type="molecule type" value="Genomic_DNA"/>
</dbReference>
<dbReference type="PROSITE" id="PS50005">
    <property type="entry name" value="TPR"/>
    <property type="match status" value="3"/>
</dbReference>
<dbReference type="RefSeq" id="XP_005535048.1">
    <property type="nucleotide sequence ID" value="XM_005534991.1"/>
</dbReference>
<feature type="region of interest" description="Disordered" evidence="4">
    <location>
        <begin position="37"/>
        <end position="59"/>
    </location>
</feature>
<organism evidence="5 6">
    <name type="scientific">Cyanidioschyzon merolae (strain NIES-3377 / 10D)</name>
    <name type="common">Unicellular red alga</name>
    <dbReference type="NCBI Taxonomy" id="280699"/>
    <lineage>
        <taxon>Eukaryota</taxon>
        <taxon>Rhodophyta</taxon>
        <taxon>Bangiophyceae</taxon>
        <taxon>Cyanidiales</taxon>
        <taxon>Cyanidiaceae</taxon>
        <taxon>Cyanidioschyzon</taxon>
    </lineage>
</organism>
<dbReference type="PANTHER" id="PTHR44858">
    <property type="entry name" value="TETRATRICOPEPTIDE REPEAT PROTEIN 6"/>
    <property type="match status" value="1"/>
</dbReference>
<reference evidence="5 6" key="2">
    <citation type="journal article" date="2007" name="BMC Biol.">
        <title>A 100%-complete sequence reveals unusually simple genomic features in the hot-spring red alga Cyanidioschyzon merolae.</title>
        <authorList>
            <person name="Nozaki H."/>
            <person name="Takano H."/>
            <person name="Misumi O."/>
            <person name="Terasawa K."/>
            <person name="Matsuzaki M."/>
            <person name="Maruyama S."/>
            <person name="Nishida K."/>
            <person name="Yagisawa F."/>
            <person name="Yoshida Y."/>
            <person name="Fujiwara T."/>
            <person name="Takio S."/>
            <person name="Tamura K."/>
            <person name="Chung S.J."/>
            <person name="Nakamura S."/>
            <person name="Kuroiwa H."/>
            <person name="Tanaka K."/>
            <person name="Sato N."/>
            <person name="Kuroiwa T."/>
        </authorList>
    </citation>
    <scope>NUCLEOTIDE SEQUENCE [LARGE SCALE GENOMIC DNA]</scope>
    <source>
        <strain evidence="5 6">10D</strain>
    </source>
</reference>
<dbReference type="Pfam" id="PF00515">
    <property type="entry name" value="TPR_1"/>
    <property type="match status" value="1"/>
</dbReference>
<evidence type="ECO:0000313" key="5">
    <source>
        <dbReference type="EMBL" id="BAM78762.1"/>
    </source>
</evidence>
<feature type="repeat" description="TPR" evidence="3">
    <location>
        <begin position="402"/>
        <end position="435"/>
    </location>
</feature>
<evidence type="ECO:0000313" key="6">
    <source>
        <dbReference type="Proteomes" id="UP000007014"/>
    </source>
</evidence>
<keyword evidence="2 3" id="KW-0802">TPR repeat</keyword>
<dbReference type="Pfam" id="PF13432">
    <property type="entry name" value="TPR_16"/>
    <property type="match status" value="1"/>
</dbReference>
<dbReference type="HOGENOM" id="CLU_494658_0_0_1"/>
<name>M1V9U6_CYAM1</name>